<dbReference type="VEuPathDB" id="FungiDB:SeMB42_g04058"/>
<dbReference type="EMBL" id="QEAN01000156">
    <property type="protein sequence ID" value="TPX45329.1"/>
    <property type="molecule type" value="Genomic_DNA"/>
</dbReference>
<accession>A0A507D1H4</accession>
<proteinExistence type="predicted"/>
<keyword evidence="2" id="KW-1185">Reference proteome</keyword>
<evidence type="ECO:0000313" key="1">
    <source>
        <dbReference type="EMBL" id="TPX45329.1"/>
    </source>
</evidence>
<gene>
    <name evidence="1" type="ORF">SeMB42_g04058</name>
</gene>
<dbReference type="Proteomes" id="UP000317494">
    <property type="component" value="Unassembled WGS sequence"/>
</dbReference>
<organism evidence="1 2">
    <name type="scientific">Synchytrium endobioticum</name>
    <dbReference type="NCBI Taxonomy" id="286115"/>
    <lineage>
        <taxon>Eukaryota</taxon>
        <taxon>Fungi</taxon>
        <taxon>Fungi incertae sedis</taxon>
        <taxon>Chytridiomycota</taxon>
        <taxon>Chytridiomycota incertae sedis</taxon>
        <taxon>Chytridiomycetes</taxon>
        <taxon>Synchytriales</taxon>
        <taxon>Synchytriaceae</taxon>
        <taxon>Synchytrium</taxon>
    </lineage>
</organism>
<sequence>MSANQLLVDSVSHRGAGFILQGDRFNPFGEKVCHTTDITIAIRCNREWANKVDGDFRKGAIRLCWLQWSVVEIDSVLAKFARF</sequence>
<name>A0A507D1H4_9FUNG</name>
<evidence type="ECO:0000313" key="2">
    <source>
        <dbReference type="Proteomes" id="UP000317494"/>
    </source>
</evidence>
<protein>
    <submittedName>
        <fullName evidence="1">Uncharacterized protein</fullName>
    </submittedName>
</protein>
<comment type="caution">
    <text evidence="1">The sequence shown here is derived from an EMBL/GenBank/DDBJ whole genome shotgun (WGS) entry which is preliminary data.</text>
</comment>
<dbReference type="AlphaFoldDB" id="A0A507D1H4"/>
<reference evidence="1 2" key="1">
    <citation type="journal article" date="2019" name="Sci. Rep.">
        <title>Comparative genomics of chytrid fungi reveal insights into the obligate biotrophic and pathogenic lifestyle of Synchytrium endobioticum.</title>
        <authorList>
            <person name="van de Vossenberg B.T.L.H."/>
            <person name="Warris S."/>
            <person name="Nguyen H.D.T."/>
            <person name="van Gent-Pelzer M.P.E."/>
            <person name="Joly D.L."/>
            <person name="van de Geest H.C."/>
            <person name="Bonants P.J.M."/>
            <person name="Smith D.S."/>
            <person name="Levesque C.A."/>
            <person name="van der Lee T.A.J."/>
        </authorList>
    </citation>
    <scope>NUCLEOTIDE SEQUENCE [LARGE SCALE GENOMIC DNA]</scope>
    <source>
        <strain evidence="1 2">MB42</strain>
    </source>
</reference>